<proteinExistence type="predicted"/>
<organism evidence="1 2">
    <name type="scientific">Clydaea vesicula</name>
    <dbReference type="NCBI Taxonomy" id="447962"/>
    <lineage>
        <taxon>Eukaryota</taxon>
        <taxon>Fungi</taxon>
        <taxon>Fungi incertae sedis</taxon>
        <taxon>Chytridiomycota</taxon>
        <taxon>Chytridiomycota incertae sedis</taxon>
        <taxon>Chytridiomycetes</taxon>
        <taxon>Lobulomycetales</taxon>
        <taxon>Lobulomycetaceae</taxon>
        <taxon>Clydaea</taxon>
    </lineage>
</organism>
<reference evidence="1" key="1">
    <citation type="submission" date="2020-05" db="EMBL/GenBank/DDBJ databases">
        <title>Phylogenomic resolution of chytrid fungi.</title>
        <authorList>
            <person name="Stajich J.E."/>
            <person name="Amses K."/>
            <person name="Simmons R."/>
            <person name="Seto K."/>
            <person name="Myers J."/>
            <person name="Bonds A."/>
            <person name="Quandt C.A."/>
            <person name="Barry K."/>
            <person name="Liu P."/>
            <person name="Grigoriev I."/>
            <person name="Longcore J.E."/>
            <person name="James T.Y."/>
        </authorList>
    </citation>
    <scope>NUCLEOTIDE SEQUENCE</scope>
    <source>
        <strain evidence="1">JEL0476</strain>
    </source>
</reference>
<sequence>MSNSKVWFQLVDSEGNSYNKTSPSSVLVQQDTVIYDLKKLIKVEYSNTLLHIDAGQLEIYKSVDNLEKGPIALDAPVT</sequence>
<evidence type="ECO:0000313" key="1">
    <source>
        <dbReference type="EMBL" id="KAJ3203051.1"/>
    </source>
</evidence>
<gene>
    <name evidence="1" type="ORF">HK099_001635</name>
</gene>
<protein>
    <submittedName>
        <fullName evidence="1">Uncharacterized protein</fullName>
    </submittedName>
</protein>
<comment type="caution">
    <text evidence="1">The sequence shown here is derived from an EMBL/GenBank/DDBJ whole genome shotgun (WGS) entry which is preliminary data.</text>
</comment>
<accession>A0AAD5XUY2</accession>
<dbReference type="AlphaFoldDB" id="A0AAD5XUY2"/>
<evidence type="ECO:0000313" key="2">
    <source>
        <dbReference type="Proteomes" id="UP001211065"/>
    </source>
</evidence>
<feature type="non-terminal residue" evidence="1">
    <location>
        <position position="78"/>
    </location>
</feature>
<dbReference type="Proteomes" id="UP001211065">
    <property type="component" value="Unassembled WGS sequence"/>
</dbReference>
<name>A0AAD5XUY2_9FUNG</name>
<dbReference type="EMBL" id="JADGJW010001483">
    <property type="protein sequence ID" value="KAJ3203051.1"/>
    <property type="molecule type" value="Genomic_DNA"/>
</dbReference>
<keyword evidence="2" id="KW-1185">Reference proteome</keyword>